<proteinExistence type="predicted"/>
<dbReference type="AlphaFoldDB" id="A0A6C0J5K4"/>
<organism evidence="1">
    <name type="scientific">viral metagenome</name>
    <dbReference type="NCBI Taxonomy" id="1070528"/>
    <lineage>
        <taxon>unclassified sequences</taxon>
        <taxon>metagenomes</taxon>
        <taxon>organismal metagenomes</taxon>
    </lineage>
</organism>
<sequence>MTSTYTEPLLTYSFFFSDVSRSREQAILSDWDRKPTIVDIKSSCSTIIEETPTKITLIASPEQYTYGDNRAPYGYTLVSAIVEFKITSKQVRECIKKLEYFDSKRTLYKLMSQDGYKWCFQIYEGDFEDTEIKYAKSKEYPKLKIV</sequence>
<reference evidence="1" key="1">
    <citation type="journal article" date="2020" name="Nature">
        <title>Giant virus diversity and host interactions through global metagenomics.</title>
        <authorList>
            <person name="Schulz F."/>
            <person name="Roux S."/>
            <person name="Paez-Espino D."/>
            <person name="Jungbluth S."/>
            <person name="Walsh D.A."/>
            <person name="Denef V.J."/>
            <person name="McMahon K.D."/>
            <person name="Konstantinidis K.T."/>
            <person name="Eloe-Fadrosh E.A."/>
            <person name="Kyrpides N.C."/>
            <person name="Woyke T."/>
        </authorList>
    </citation>
    <scope>NUCLEOTIDE SEQUENCE</scope>
    <source>
        <strain evidence="1">GVMAG-M-3300025860-12</strain>
    </source>
</reference>
<evidence type="ECO:0000313" key="1">
    <source>
        <dbReference type="EMBL" id="QHU00150.1"/>
    </source>
</evidence>
<protein>
    <submittedName>
        <fullName evidence="1">Uncharacterized protein</fullName>
    </submittedName>
</protein>
<name>A0A6C0J5K4_9ZZZZ</name>
<accession>A0A6C0J5K4</accession>
<dbReference type="EMBL" id="MN740323">
    <property type="protein sequence ID" value="QHU00150.1"/>
    <property type="molecule type" value="Genomic_DNA"/>
</dbReference>